<proteinExistence type="predicted"/>
<protein>
    <submittedName>
        <fullName evidence="1">Uncharacterized protein</fullName>
    </submittedName>
</protein>
<dbReference type="AlphaFoldDB" id="A0A562JEW6"/>
<dbReference type="EMBL" id="VLKH01000003">
    <property type="protein sequence ID" value="TWH81593.1"/>
    <property type="molecule type" value="Genomic_DNA"/>
</dbReference>
<accession>A0A562JEW6</accession>
<reference evidence="1 2" key="1">
    <citation type="submission" date="2019-07" db="EMBL/GenBank/DDBJ databases">
        <title>Genomic Encyclopedia of Type Strains, Phase I: the one thousand microbial genomes (KMG-I) project.</title>
        <authorList>
            <person name="Kyrpides N."/>
        </authorList>
    </citation>
    <scope>NUCLEOTIDE SEQUENCE [LARGE SCALE GENOMIC DNA]</scope>
    <source>
        <strain evidence="1 2">DSM 13558</strain>
    </source>
</reference>
<evidence type="ECO:0000313" key="1">
    <source>
        <dbReference type="EMBL" id="TWH81593.1"/>
    </source>
</evidence>
<dbReference type="RefSeq" id="WP_145081611.1">
    <property type="nucleotide sequence ID" value="NZ_DAMBUX010000015.1"/>
</dbReference>
<name>A0A562JEW6_9FIRM</name>
<organism evidence="1 2">
    <name type="scientific">Sedimentibacter saalensis</name>
    <dbReference type="NCBI Taxonomy" id="130788"/>
    <lineage>
        <taxon>Bacteria</taxon>
        <taxon>Bacillati</taxon>
        <taxon>Bacillota</taxon>
        <taxon>Tissierellia</taxon>
        <taxon>Sedimentibacter</taxon>
    </lineage>
</organism>
<comment type="caution">
    <text evidence="1">The sequence shown here is derived from an EMBL/GenBank/DDBJ whole genome shotgun (WGS) entry which is preliminary data.</text>
</comment>
<keyword evidence="2" id="KW-1185">Reference proteome</keyword>
<sequence length="103" mass="12486">MDRRGPDQEMINKMYDAIELIYILNRMTNGSYCDDYSREYLISMLEDVDNLKYNYDKYKFRDEDRRIERRSFAHGSRRCDSLNCDNKGNFVDKIINFLQSLNE</sequence>
<evidence type="ECO:0000313" key="2">
    <source>
        <dbReference type="Proteomes" id="UP000315343"/>
    </source>
</evidence>
<dbReference type="Proteomes" id="UP000315343">
    <property type="component" value="Unassembled WGS sequence"/>
</dbReference>
<gene>
    <name evidence="1" type="ORF">LY60_01346</name>
</gene>